<dbReference type="EMBL" id="CASHTH010003665">
    <property type="protein sequence ID" value="CAI8047613.1"/>
    <property type="molecule type" value="Genomic_DNA"/>
</dbReference>
<dbReference type="PANTHER" id="PTHR43129:SF1">
    <property type="entry name" value="FOSMIDOMYCIN RESISTANCE PROTEIN"/>
    <property type="match status" value="1"/>
</dbReference>
<name>A0AA35THC5_GEOBA</name>
<feature type="domain" description="Major facilitator superfamily (MFS) profile" evidence="3">
    <location>
        <begin position="1"/>
        <end position="433"/>
    </location>
</feature>
<dbReference type="PROSITE" id="PS50850">
    <property type="entry name" value="MFS"/>
    <property type="match status" value="1"/>
</dbReference>
<feature type="transmembrane region" description="Helical" evidence="2">
    <location>
        <begin position="147"/>
        <end position="167"/>
    </location>
</feature>
<accession>A0AA35THC5</accession>
<evidence type="ECO:0000256" key="1">
    <source>
        <dbReference type="ARBA" id="ARBA00004141"/>
    </source>
</evidence>
<dbReference type="PANTHER" id="PTHR43129">
    <property type="entry name" value="FOSMIDOMYCIN RESISTANCE PROTEIN"/>
    <property type="match status" value="1"/>
</dbReference>
<organism evidence="4 5">
    <name type="scientific">Geodia barretti</name>
    <name type="common">Barrett's horny sponge</name>
    <dbReference type="NCBI Taxonomy" id="519541"/>
    <lineage>
        <taxon>Eukaryota</taxon>
        <taxon>Metazoa</taxon>
        <taxon>Porifera</taxon>
        <taxon>Demospongiae</taxon>
        <taxon>Heteroscleromorpha</taxon>
        <taxon>Tetractinellida</taxon>
        <taxon>Astrophorina</taxon>
        <taxon>Geodiidae</taxon>
        <taxon>Geodia</taxon>
    </lineage>
</organism>
<feature type="transmembrane region" description="Helical" evidence="2">
    <location>
        <begin position="77"/>
        <end position="95"/>
    </location>
</feature>
<dbReference type="GO" id="GO:0022857">
    <property type="term" value="F:transmembrane transporter activity"/>
    <property type="evidence" value="ECO:0007669"/>
    <property type="project" value="InterPro"/>
</dbReference>
<feature type="transmembrane region" description="Helical" evidence="2">
    <location>
        <begin position="187"/>
        <end position="211"/>
    </location>
</feature>
<dbReference type="GO" id="GO:0005886">
    <property type="term" value="C:plasma membrane"/>
    <property type="evidence" value="ECO:0007669"/>
    <property type="project" value="TreeGrafter"/>
</dbReference>
<proteinExistence type="predicted"/>
<keyword evidence="2" id="KW-1133">Transmembrane helix</keyword>
<feature type="transmembrane region" description="Helical" evidence="2">
    <location>
        <begin position="21"/>
        <end position="39"/>
    </location>
</feature>
<dbReference type="Proteomes" id="UP001174909">
    <property type="component" value="Unassembled WGS sequence"/>
</dbReference>
<dbReference type="SUPFAM" id="SSF103473">
    <property type="entry name" value="MFS general substrate transporter"/>
    <property type="match status" value="1"/>
</dbReference>
<reference evidence="4" key="1">
    <citation type="submission" date="2023-03" db="EMBL/GenBank/DDBJ databases">
        <authorList>
            <person name="Steffen K."/>
            <person name="Cardenas P."/>
        </authorList>
    </citation>
    <scope>NUCLEOTIDE SEQUENCE</scope>
</reference>
<gene>
    <name evidence="4" type="ORF">GBAR_LOCUS26328</name>
</gene>
<sequence>MGQEGRTKDSVMATTVIGAHAFEHFYAHTIPFLAAIIAADLGLGAFQVGLIVVVRSIFGGITSTVGGFLVDLFHHRVSWVLSISAFSIGVGYLVMSIAPTYVLILAALALGSMGSALWHPPALGLLARRFPERRGLFISMHRSMGSIGDVLGPMVAGALVAGALAWTLSSGGVESDLFAWKMPWDAISWRLVLGFSTPIMFTSSVVIFFLLRNAGGAKPEDFDLGKRVKDNWAGMKDAFRGTGMWAIFTVSAVRGMADRSLVFLVPLYMIQALGVGPFQAASHVALMVGPGIIAGPLIGALSDRIGRRAIIIFVMAVTTVLTLAIIWSGQQTGEYNYWITLFVSMYGILNFSVNNLTQAAAADIAAGRNLESSFLGLMWGNNTFFGAAAALVIFGSVEWFDQNNQGWQYGFYITAAFYFIGLLASLLIPGKPKEALQPA</sequence>
<dbReference type="Gene3D" id="1.20.1250.20">
    <property type="entry name" value="MFS general substrate transporter like domains"/>
    <property type="match status" value="2"/>
</dbReference>
<keyword evidence="2" id="KW-0812">Transmembrane</keyword>
<evidence type="ECO:0000259" key="3">
    <source>
        <dbReference type="PROSITE" id="PS50850"/>
    </source>
</evidence>
<evidence type="ECO:0000313" key="4">
    <source>
        <dbReference type="EMBL" id="CAI8047613.1"/>
    </source>
</evidence>
<feature type="transmembrane region" description="Helical" evidence="2">
    <location>
        <begin position="409"/>
        <end position="428"/>
    </location>
</feature>
<dbReference type="InterPro" id="IPR036259">
    <property type="entry name" value="MFS_trans_sf"/>
</dbReference>
<feature type="transmembrane region" description="Helical" evidence="2">
    <location>
        <begin position="284"/>
        <end position="302"/>
    </location>
</feature>
<evidence type="ECO:0000256" key="2">
    <source>
        <dbReference type="SAM" id="Phobius"/>
    </source>
</evidence>
<feature type="transmembrane region" description="Helical" evidence="2">
    <location>
        <begin position="45"/>
        <end position="70"/>
    </location>
</feature>
<dbReference type="InterPro" id="IPR011701">
    <property type="entry name" value="MFS"/>
</dbReference>
<dbReference type="Pfam" id="PF07690">
    <property type="entry name" value="MFS_1"/>
    <property type="match status" value="1"/>
</dbReference>
<evidence type="ECO:0000313" key="5">
    <source>
        <dbReference type="Proteomes" id="UP001174909"/>
    </source>
</evidence>
<keyword evidence="5" id="KW-1185">Reference proteome</keyword>
<feature type="transmembrane region" description="Helical" evidence="2">
    <location>
        <begin position="335"/>
        <end position="353"/>
    </location>
</feature>
<keyword evidence="2" id="KW-0472">Membrane</keyword>
<comment type="caution">
    <text evidence="4">The sequence shown here is derived from an EMBL/GenBank/DDBJ whole genome shotgun (WGS) entry which is preliminary data.</text>
</comment>
<feature type="transmembrane region" description="Helical" evidence="2">
    <location>
        <begin position="309"/>
        <end position="329"/>
    </location>
</feature>
<dbReference type="AlphaFoldDB" id="A0AA35THC5"/>
<feature type="transmembrane region" description="Helical" evidence="2">
    <location>
        <begin position="374"/>
        <end position="397"/>
    </location>
</feature>
<protein>
    <recommendedName>
        <fullName evidence="3">Major facilitator superfamily (MFS) profile domain-containing protein</fullName>
    </recommendedName>
</protein>
<dbReference type="InterPro" id="IPR020846">
    <property type="entry name" value="MFS_dom"/>
</dbReference>
<comment type="subcellular location">
    <subcellularLocation>
        <location evidence="1">Membrane</location>
        <topology evidence="1">Multi-pass membrane protein</topology>
    </subcellularLocation>
</comment>
<feature type="transmembrane region" description="Helical" evidence="2">
    <location>
        <begin position="261"/>
        <end position="278"/>
    </location>
</feature>
<feature type="transmembrane region" description="Helical" evidence="2">
    <location>
        <begin position="101"/>
        <end position="126"/>
    </location>
</feature>